<proteinExistence type="inferred from homology"/>
<dbReference type="OrthoDB" id="9773078at2"/>
<keyword evidence="9" id="KW-1185">Reference proteome</keyword>
<geneLocation type="plasmid" evidence="8 9">
    <name>unnamed4</name>
</geneLocation>
<keyword evidence="3 5" id="KW-0862">Zinc</keyword>
<dbReference type="InterPro" id="IPR002328">
    <property type="entry name" value="ADH_Zn_CS"/>
</dbReference>
<dbReference type="Pfam" id="PF08240">
    <property type="entry name" value="ADH_N"/>
    <property type="match status" value="1"/>
</dbReference>
<feature type="domain" description="Alcohol dehydrogenase-like N-terminal" evidence="7">
    <location>
        <begin position="25"/>
        <end position="157"/>
    </location>
</feature>
<dbReference type="GO" id="GO:0008270">
    <property type="term" value="F:zinc ion binding"/>
    <property type="evidence" value="ECO:0007669"/>
    <property type="project" value="InterPro"/>
</dbReference>
<dbReference type="Gene3D" id="3.40.50.720">
    <property type="entry name" value="NAD(P)-binding Rossmann-like Domain"/>
    <property type="match status" value="1"/>
</dbReference>
<dbReference type="SUPFAM" id="SSF50129">
    <property type="entry name" value="GroES-like"/>
    <property type="match status" value="1"/>
</dbReference>
<dbReference type="InterPro" id="IPR013154">
    <property type="entry name" value="ADH-like_N"/>
</dbReference>
<organism evidence="8 9">
    <name type="scientific">Azospirillum ramasamyi</name>
    <dbReference type="NCBI Taxonomy" id="682998"/>
    <lineage>
        <taxon>Bacteria</taxon>
        <taxon>Pseudomonadati</taxon>
        <taxon>Pseudomonadota</taxon>
        <taxon>Alphaproteobacteria</taxon>
        <taxon>Rhodospirillales</taxon>
        <taxon>Azospirillaceae</taxon>
        <taxon>Azospirillum</taxon>
    </lineage>
</organism>
<evidence type="ECO:0000256" key="5">
    <source>
        <dbReference type="RuleBase" id="RU361277"/>
    </source>
</evidence>
<dbReference type="AlphaFoldDB" id="A0A2U9SFH8"/>
<evidence type="ECO:0000256" key="3">
    <source>
        <dbReference type="ARBA" id="ARBA00022833"/>
    </source>
</evidence>
<evidence type="ECO:0000313" key="9">
    <source>
        <dbReference type="Proteomes" id="UP000249605"/>
    </source>
</evidence>
<evidence type="ECO:0000259" key="7">
    <source>
        <dbReference type="Pfam" id="PF08240"/>
    </source>
</evidence>
<dbReference type="CDD" id="cd08283">
    <property type="entry name" value="FDH_like_1"/>
    <property type="match status" value="1"/>
</dbReference>
<dbReference type="Proteomes" id="UP000249605">
    <property type="component" value="Plasmid unnamed4"/>
</dbReference>
<accession>A0A2U9SFH8</accession>
<feature type="domain" description="Alcohol dehydrogenase-like C-terminal" evidence="6">
    <location>
        <begin position="197"/>
        <end position="277"/>
    </location>
</feature>
<gene>
    <name evidence="8" type="ORF">DM194_24795</name>
</gene>
<dbReference type="KEGG" id="azm:DM194_24795"/>
<sequence length="390" mass="42836">MRALVWHGANDIRCDTVPDPEIEHPRDAIVKVTTCAICGSDLHLHDHFMPGMEKGDIIGHEFMGEVVEVGSDAKSALKVGERVVVPFTIWCGECDQCRRGNYSVCERTNRNKALADKMFGHTTAGLFGYTHLTGGYAGGQAEYVRVPFADRTHIKIPDGLTDEQVLFLGDIFPTGWQAAAQCDIQPDDTVAIWGCGPVGQMTIRSAILLGAKQVIAIDRVPERLAMAKAGGAITINFEDESVVERLNELTGGKGPEKCIDAVGMEAHATATLDSMMDRAKQALMLESDRAHVLREMIYVCRPAGTLSIPGVYGGLIDKLPFGMSMNKGLTWRMGQTHVNRWTDDLLNRIQEGQIDPSFVITHTVPLDQGPEMYKTFRDKRDGCIKVVLKP</sequence>
<dbReference type="InterPro" id="IPR011032">
    <property type="entry name" value="GroES-like_sf"/>
</dbReference>
<dbReference type="RefSeq" id="WP_111070330.1">
    <property type="nucleotide sequence ID" value="NZ_CP029834.1"/>
</dbReference>
<dbReference type="Pfam" id="PF00107">
    <property type="entry name" value="ADH_zinc_N"/>
    <property type="match status" value="1"/>
</dbReference>
<reference evidence="8 9" key="1">
    <citation type="submission" date="2018-06" db="EMBL/GenBank/DDBJ databases">
        <title>Complete genome sequencing of Azospirillum sp. M2T2B2.</title>
        <authorList>
            <person name="Heo J."/>
            <person name="Kim S.-J."/>
            <person name="Kwon S.-W."/>
            <person name="Anandham R."/>
        </authorList>
    </citation>
    <scope>NUCLEOTIDE SEQUENCE [LARGE SCALE GENOMIC DNA]</scope>
    <source>
        <strain evidence="8 9">M2T2B2</strain>
        <plasmid evidence="8 9">unnamed4</plasmid>
    </source>
</reference>
<comment type="cofactor">
    <cofactor evidence="1 5">
        <name>Zn(2+)</name>
        <dbReference type="ChEBI" id="CHEBI:29105"/>
    </cofactor>
</comment>
<dbReference type="EMBL" id="CP029834">
    <property type="protein sequence ID" value="AWU97527.1"/>
    <property type="molecule type" value="Genomic_DNA"/>
</dbReference>
<comment type="similarity">
    <text evidence="5">Belongs to the zinc-containing alcohol dehydrogenase family.</text>
</comment>
<evidence type="ECO:0000259" key="6">
    <source>
        <dbReference type="Pfam" id="PF00107"/>
    </source>
</evidence>
<dbReference type="PROSITE" id="PS00059">
    <property type="entry name" value="ADH_ZINC"/>
    <property type="match status" value="1"/>
</dbReference>
<keyword evidence="8" id="KW-0614">Plasmid</keyword>
<protein>
    <submittedName>
        <fullName evidence="8">Glutathione-dependent formaldehyde dehydrogenase</fullName>
    </submittedName>
</protein>
<evidence type="ECO:0000313" key="8">
    <source>
        <dbReference type="EMBL" id="AWU97527.1"/>
    </source>
</evidence>
<dbReference type="Gene3D" id="3.90.180.10">
    <property type="entry name" value="Medium-chain alcohol dehydrogenases, catalytic domain"/>
    <property type="match status" value="1"/>
</dbReference>
<dbReference type="GO" id="GO:0016491">
    <property type="term" value="F:oxidoreductase activity"/>
    <property type="evidence" value="ECO:0007669"/>
    <property type="project" value="UniProtKB-KW"/>
</dbReference>
<keyword evidence="2 5" id="KW-0479">Metal-binding</keyword>
<dbReference type="PANTHER" id="PTHR42813:SF2">
    <property type="entry name" value="DEHYDROGENASE, ZINC-CONTAINING, PUTATIVE (AFU_ORTHOLOGUE AFUA_2G02810)-RELATED"/>
    <property type="match status" value="1"/>
</dbReference>
<name>A0A2U9SFH8_9PROT</name>
<dbReference type="PANTHER" id="PTHR42813">
    <property type="entry name" value="ZINC-TYPE ALCOHOL DEHYDROGENASE-LIKE"/>
    <property type="match status" value="1"/>
</dbReference>
<evidence type="ECO:0000256" key="2">
    <source>
        <dbReference type="ARBA" id="ARBA00022723"/>
    </source>
</evidence>
<dbReference type="InterPro" id="IPR013149">
    <property type="entry name" value="ADH-like_C"/>
</dbReference>
<evidence type="ECO:0000256" key="4">
    <source>
        <dbReference type="ARBA" id="ARBA00023002"/>
    </source>
</evidence>
<dbReference type="InterPro" id="IPR036291">
    <property type="entry name" value="NAD(P)-bd_dom_sf"/>
</dbReference>
<keyword evidence="4" id="KW-0560">Oxidoreductase</keyword>
<evidence type="ECO:0000256" key="1">
    <source>
        <dbReference type="ARBA" id="ARBA00001947"/>
    </source>
</evidence>
<dbReference type="SUPFAM" id="SSF51735">
    <property type="entry name" value="NAD(P)-binding Rossmann-fold domains"/>
    <property type="match status" value="1"/>
</dbReference>